<evidence type="ECO:0000313" key="9">
    <source>
        <dbReference type="Proteomes" id="UP000317289"/>
    </source>
</evidence>
<evidence type="ECO:0000256" key="5">
    <source>
        <dbReference type="ARBA" id="ARBA00023136"/>
    </source>
</evidence>
<feature type="transmembrane region" description="Helical" evidence="6">
    <location>
        <begin position="34"/>
        <end position="51"/>
    </location>
</feature>
<dbReference type="Proteomes" id="UP000317289">
    <property type="component" value="Unassembled WGS sequence"/>
</dbReference>
<proteinExistence type="predicted"/>
<accession>A0A521ES57</accession>
<feature type="transmembrane region" description="Helical" evidence="6">
    <location>
        <begin position="336"/>
        <end position="357"/>
    </location>
</feature>
<feature type="transmembrane region" description="Helical" evidence="6">
    <location>
        <begin position="82"/>
        <end position="106"/>
    </location>
</feature>
<dbReference type="PANTHER" id="PTHR30250:SF26">
    <property type="entry name" value="PSMA PROTEIN"/>
    <property type="match status" value="1"/>
</dbReference>
<reference evidence="7 10" key="2">
    <citation type="submission" date="2019-11" db="EMBL/GenBank/DDBJ databases">
        <title>Flavobacterium resistens genome.</title>
        <authorList>
            <person name="Wilson V.M."/>
            <person name="Newman J.D."/>
        </authorList>
    </citation>
    <scope>NUCLEOTIDE SEQUENCE [LARGE SCALE GENOMIC DNA]</scope>
    <source>
        <strain evidence="7 10">DSM 19382</strain>
    </source>
</reference>
<evidence type="ECO:0000256" key="4">
    <source>
        <dbReference type="ARBA" id="ARBA00022989"/>
    </source>
</evidence>
<evidence type="ECO:0000313" key="7">
    <source>
        <dbReference type="EMBL" id="MRX67935.1"/>
    </source>
</evidence>
<evidence type="ECO:0000313" key="8">
    <source>
        <dbReference type="EMBL" id="SMO86737.1"/>
    </source>
</evidence>
<evidence type="ECO:0000313" key="10">
    <source>
        <dbReference type="Proteomes" id="UP000468990"/>
    </source>
</evidence>
<feature type="transmembrane region" description="Helical" evidence="6">
    <location>
        <begin position="6"/>
        <end position="27"/>
    </location>
</feature>
<evidence type="ECO:0000256" key="6">
    <source>
        <dbReference type="SAM" id="Phobius"/>
    </source>
</evidence>
<organism evidence="8 9">
    <name type="scientific">Flavobacterium resistens</name>
    <dbReference type="NCBI Taxonomy" id="443612"/>
    <lineage>
        <taxon>Bacteria</taxon>
        <taxon>Pseudomonadati</taxon>
        <taxon>Bacteroidota</taxon>
        <taxon>Flavobacteriia</taxon>
        <taxon>Flavobacteriales</taxon>
        <taxon>Flavobacteriaceae</taxon>
        <taxon>Flavobacterium</taxon>
    </lineage>
</organism>
<protein>
    <submittedName>
        <fullName evidence="8">Membrane protein involved in the export of O-antigen and teichoic acid</fullName>
    </submittedName>
    <submittedName>
        <fullName evidence="7">Oligosaccharide flippase family protein</fullName>
    </submittedName>
</protein>
<gene>
    <name evidence="7" type="ORF">GJU42_08170</name>
    <name evidence="8" type="ORF">SAMN06265349_105311</name>
</gene>
<feature type="transmembrane region" description="Helical" evidence="6">
    <location>
        <begin position="425"/>
        <end position="447"/>
    </location>
</feature>
<dbReference type="AlphaFoldDB" id="A0A521ES57"/>
<dbReference type="EMBL" id="FXTA01000005">
    <property type="protein sequence ID" value="SMO86737.1"/>
    <property type="molecule type" value="Genomic_DNA"/>
</dbReference>
<dbReference type="PANTHER" id="PTHR30250">
    <property type="entry name" value="PST FAMILY PREDICTED COLANIC ACID TRANSPORTER"/>
    <property type="match status" value="1"/>
</dbReference>
<sequence>MLKNIIANYIGRIWGIISVFVFVPFYIKILGIESYAVINFYTVILTIMYFADGGLSATLNREIARNNNAQYLNNMLFTIERLYIGICAVIVIVIFLFSNFIASNWLNSQTIPANELSIYISLMGVSVAFQLFTTLESSGLMGLEKQVLSNGIQVSSSISRSALVFIPLYFFPSLLTFFLWQMAMNILFFFIMRYNLWKFIKLNVVAVFDKNVLKTVGKFAGGMMLMAIIASLNTQIDKIVISKILSLKEFGHYSLAGVLSQVPELIITPIAVAILPRMVKYTENKEHKELVKLFHVNSFILSVLATTGALVLFLFTKDFLFIWTRDLLIADSIKNVTKVLLFGGVFLSFQYMPYYLAIANGHTKTNVRLGIIAIIFIIPALIFFVKTFGLIGATFTWLGMNIIAYIYLGYFLIEKFLKSEFKKWLLIDTLIPLVVAVCIGCIAYYLTLNLPKGYYVLLYSVIIGLISLGLNLLIFNAINPKYKINIRESIKNGKL</sequence>
<feature type="transmembrane region" description="Helical" evidence="6">
    <location>
        <begin position="395"/>
        <end position="413"/>
    </location>
</feature>
<dbReference type="Pfam" id="PF01943">
    <property type="entry name" value="Polysacc_synt"/>
    <property type="match status" value="1"/>
</dbReference>
<evidence type="ECO:0000256" key="1">
    <source>
        <dbReference type="ARBA" id="ARBA00004651"/>
    </source>
</evidence>
<dbReference type="EMBL" id="WKKG01000003">
    <property type="protein sequence ID" value="MRX67935.1"/>
    <property type="molecule type" value="Genomic_DNA"/>
</dbReference>
<keyword evidence="4 6" id="KW-1133">Transmembrane helix</keyword>
<feature type="transmembrane region" description="Helical" evidence="6">
    <location>
        <begin position="212"/>
        <end position="232"/>
    </location>
</feature>
<feature type="transmembrane region" description="Helical" evidence="6">
    <location>
        <begin position="369"/>
        <end position="389"/>
    </location>
</feature>
<feature type="transmembrane region" description="Helical" evidence="6">
    <location>
        <begin position="169"/>
        <end position="191"/>
    </location>
</feature>
<dbReference type="InterPro" id="IPR002797">
    <property type="entry name" value="Polysacc_synth"/>
</dbReference>
<keyword evidence="10" id="KW-1185">Reference proteome</keyword>
<dbReference type="RefSeq" id="WP_142451984.1">
    <property type="nucleotide sequence ID" value="NZ_FXTA01000005.1"/>
</dbReference>
<feature type="transmembrane region" description="Helical" evidence="6">
    <location>
        <begin position="252"/>
        <end position="275"/>
    </location>
</feature>
<dbReference type="InterPro" id="IPR050833">
    <property type="entry name" value="Poly_Biosynth_Transport"/>
</dbReference>
<keyword evidence="5 6" id="KW-0472">Membrane</keyword>
<keyword evidence="3 6" id="KW-0812">Transmembrane</keyword>
<feature type="transmembrane region" description="Helical" evidence="6">
    <location>
        <begin position="296"/>
        <end position="316"/>
    </location>
</feature>
<dbReference type="GO" id="GO:0005886">
    <property type="term" value="C:plasma membrane"/>
    <property type="evidence" value="ECO:0007669"/>
    <property type="project" value="UniProtKB-SubCell"/>
</dbReference>
<feature type="transmembrane region" description="Helical" evidence="6">
    <location>
        <begin position="453"/>
        <end position="478"/>
    </location>
</feature>
<comment type="subcellular location">
    <subcellularLocation>
        <location evidence="1">Cell membrane</location>
        <topology evidence="1">Multi-pass membrane protein</topology>
    </subcellularLocation>
</comment>
<evidence type="ECO:0000256" key="3">
    <source>
        <dbReference type="ARBA" id="ARBA00022692"/>
    </source>
</evidence>
<evidence type="ECO:0000256" key="2">
    <source>
        <dbReference type="ARBA" id="ARBA00022475"/>
    </source>
</evidence>
<dbReference type="OrthoDB" id="653189at2"/>
<name>A0A521ES57_9FLAO</name>
<keyword evidence="2" id="KW-1003">Cell membrane</keyword>
<feature type="transmembrane region" description="Helical" evidence="6">
    <location>
        <begin position="118"/>
        <end position="135"/>
    </location>
</feature>
<reference evidence="8 9" key="1">
    <citation type="submission" date="2017-05" db="EMBL/GenBank/DDBJ databases">
        <authorList>
            <person name="Varghese N."/>
            <person name="Submissions S."/>
        </authorList>
    </citation>
    <scope>NUCLEOTIDE SEQUENCE [LARGE SCALE GENOMIC DNA]</scope>
    <source>
        <strain evidence="8 9">DSM 19382</strain>
    </source>
</reference>
<dbReference type="Proteomes" id="UP000468990">
    <property type="component" value="Unassembled WGS sequence"/>
</dbReference>